<evidence type="ECO:0000313" key="3">
    <source>
        <dbReference type="Proteomes" id="UP001281410"/>
    </source>
</evidence>
<dbReference type="Proteomes" id="UP001281410">
    <property type="component" value="Unassembled WGS sequence"/>
</dbReference>
<accession>A0AAE0AKU2</accession>
<reference evidence="2" key="1">
    <citation type="journal article" date="2023" name="Plant J.">
        <title>Genome sequences and population genomics provide insights into the demographic history, inbreeding, and mutation load of two 'living fossil' tree species of Dipteronia.</title>
        <authorList>
            <person name="Feng Y."/>
            <person name="Comes H.P."/>
            <person name="Chen J."/>
            <person name="Zhu S."/>
            <person name="Lu R."/>
            <person name="Zhang X."/>
            <person name="Li P."/>
            <person name="Qiu J."/>
            <person name="Olsen K.M."/>
            <person name="Qiu Y."/>
        </authorList>
    </citation>
    <scope>NUCLEOTIDE SEQUENCE</scope>
    <source>
        <strain evidence="2">NBL</strain>
    </source>
</reference>
<dbReference type="Gene3D" id="6.10.250.3260">
    <property type="match status" value="1"/>
</dbReference>
<proteinExistence type="predicted"/>
<evidence type="ECO:0000256" key="1">
    <source>
        <dbReference type="SAM" id="MobiDB-lite"/>
    </source>
</evidence>
<dbReference type="AlphaFoldDB" id="A0AAE0AKU2"/>
<protein>
    <submittedName>
        <fullName evidence="2">Uncharacterized protein</fullName>
    </submittedName>
</protein>
<keyword evidence="3" id="KW-1185">Reference proteome</keyword>
<name>A0AAE0AKU2_9ROSI</name>
<comment type="caution">
    <text evidence="2">The sequence shown here is derived from an EMBL/GenBank/DDBJ whole genome shotgun (WGS) entry which is preliminary data.</text>
</comment>
<feature type="region of interest" description="Disordered" evidence="1">
    <location>
        <begin position="1"/>
        <end position="20"/>
    </location>
</feature>
<sequence>MARGEVISTKRHPEGSKPGFMVEGATLETVTPFHTMLLMILRVDISCRSQHLPLKSNNGISGIIKYYSPSRKKIPFHSEDEVAIGIVHIELATGYGHNLFPYRKIERLRKN</sequence>
<organism evidence="2 3">
    <name type="scientific">Dipteronia sinensis</name>
    <dbReference type="NCBI Taxonomy" id="43782"/>
    <lineage>
        <taxon>Eukaryota</taxon>
        <taxon>Viridiplantae</taxon>
        <taxon>Streptophyta</taxon>
        <taxon>Embryophyta</taxon>
        <taxon>Tracheophyta</taxon>
        <taxon>Spermatophyta</taxon>
        <taxon>Magnoliopsida</taxon>
        <taxon>eudicotyledons</taxon>
        <taxon>Gunneridae</taxon>
        <taxon>Pentapetalae</taxon>
        <taxon>rosids</taxon>
        <taxon>malvids</taxon>
        <taxon>Sapindales</taxon>
        <taxon>Sapindaceae</taxon>
        <taxon>Hippocastanoideae</taxon>
        <taxon>Acereae</taxon>
        <taxon>Dipteronia</taxon>
    </lineage>
</organism>
<dbReference type="EMBL" id="JANJYJ010000004">
    <property type="protein sequence ID" value="KAK3219886.1"/>
    <property type="molecule type" value="Genomic_DNA"/>
</dbReference>
<evidence type="ECO:0000313" key="2">
    <source>
        <dbReference type="EMBL" id="KAK3219886.1"/>
    </source>
</evidence>
<gene>
    <name evidence="2" type="ORF">Dsin_013856</name>
</gene>